<evidence type="ECO:0000259" key="10">
    <source>
        <dbReference type="PROSITE" id="PS50850"/>
    </source>
</evidence>
<keyword evidence="3" id="KW-0813">Transport</keyword>
<feature type="transmembrane region" description="Helical" evidence="9">
    <location>
        <begin position="244"/>
        <end position="263"/>
    </location>
</feature>
<evidence type="ECO:0000256" key="2">
    <source>
        <dbReference type="ARBA" id="ARBA00007520"/>
    </source>
</evidence>
<dbReference type="EMBL" id="BJLR01000019">
    <property type="protein sequence ID" value="GEA88385.1"/>
    <property type="molecule type" value="Genomic_DNA"/>
</dbReference>
<accession>A0A4Y3KYT1</accession>
<dbReference type="Gene3D" id="1.20.1720.10">
    <property type="entry name" value="Multidrug resistance protein D"/>
    <property type="match status" value="1"/>
</dbReference>
<evidence type="ECO:0000256" key="8">
    <source>
        <dbReference type="SAM" id="MobiDB-lite"/>
    </source>
</evidence>
<dbReference type="InterPro" id="IPR011701">
    <property type="entry name" value="MFS"/>
</dbReference>
<keyword evidence="12" id="KW-1185">Reference proteome</keyword>
<dbReference type="PANTHER" id="PTHR23501:SF197">
    <property type="entry name" value="COMD"/>
    <property type="match status" value="1"/>
</dbReference>
<keyword evidence="6 9" id="KW-1133">Transmembrane helix</keyword>
<dbReference type="PROSITE" id="PS50850">
    <property type="entry name" value="MFS"/>
    <property type="match status" value="1"/>
</dbReference>
<dbReference type="RefSeq" id="WP_141372385.1">
    <property type="nucleotide sequence ID" value="NZ_BJLR01000019.1"/>
</dbReference>
<feature type="transmembrane region" description="Helical" evidence="9">
    <location>
        <begin position="319"/>
        <end position="341"/>
    </location>
</feature>
<dbReference type="InterPro" id="IPR001958">
    <property type="entry name" value="Tet-R_TetA/multi-R_MdtG-like"/>
</dbReference>
<dbReference type="CDD" id="cd17502">
    <property type="entry name" value="MFS_Azr1_MDR_like"/>
    <property type="match status" value="1"/>
</dbReference>
<evidence type="ECO:0000313" key="12">
    <source>
        <dbReference type="Proteomes" id="UP000317046"/>
    </source>
</evidence>
<dbReference type="InterPro" id="IPR020846">
    <property type="entry name" value="MFS_dom"/>
</dbReference>
<dbReference type="GO" id="GO:0005886">
    <property type="term" value="C:plasma membrane"/>
    <property type="evidence" value="ECO:0007669"/>
    <property type="project" value="UniProtKB-SubCell"/>
</dbReference>
<dbReference type="AlphaFoldDB" id="A0A4Y3KYT1"/>
<evidence type="ECO:0000313" key="11">
    <source>
        <dbReference type="EMBL" id="GEA88385.1"/>
    </source>
</evidence>
<reference evidence="11" key="1">
    <citation type="submission" date="2019-06" db="EMBL/GenBank/DDBJ databases">
        <title>Whole genome shotgun sequence of Cellulomonas cellasea NBRC 3753.</title>
        <authorList>
            <person name="Hosoyama A."/>
            <person name="Uohara A."/>
            <person name="Ohji S."/>
            <person name="Ichikawa N."/>
        </authorList>
    </citation>
    <scope>NUCLEOTIDE SEQUENCE [LARGE SCALE GENOMIC DNA]</scope>
    <source>
        <strain evidence="11">NBRC 3753</strain>
    </source>
</reference>
<dbReference type="NCBIfam" id="TIGR00711">
    <property type="entry name" value="efflux_EmrB"/>
    <property type="match status" value="1"/>
</dbReference>
<feature type="transmembrane region" description="Helical" evidence="9">
    <location>
        <begin position="490"/>
        <end position="508"/>
    </location>
</feature>
<keyword evidence="5 9" id="KW-0812">Transmembrane</keyword>
<evidence type="ECO:0000256" key="1">
    <source>
        <dbReference type="ARBA" id="ARBA00004651"/>
    </source>
</evidence>
<dbReference type="InterPro" id="IPR004638">
    <property type="entry name" value="EmrB-like"/>
</dbReference>
<feature type="region of interest" description="Disordered" evidence="8">
    <location>
        <begin position="538"/>
        <end position="582"/>
    </location>
</feature>
<protein>
    <submittedName>
        <fullName evidence="11">MFS transporter</fullName>
    </submittedName>
</protein>
<feature type="domain" description="Major facilitator superfamily (MFS) profile" evidence="10">
    <location>
        <begin position="25"/>
        <end position="513"/>
    </location>
</feature>
<gene>
    <name evidence="11" type="ORF">CCE01nite_23340</name>
</gene>
<feature type="transmembrane region" description="Helical" evidence="9">
    <location>
        <begin position="115"/>
        <end position="136"/>
    </location>
</feature>
<evidence type="ECO:0000256" key="5">
    <source>
        <dbReference type="ARBA" id="ARBA00022692"/>
    </source>
</evidence>
<evidence type="ECO:0000256" key="7">
    <source>
        <dbReference type="ARBA" id="ARBA00023136"/>
    </source>
</evidence>
<feature type="compositionally biased region" description="Basic and acidic residues" evidence="8">
    <location>
        <begin position="570"/>
        <end position="582"/>
    </location>
</feature>
<sequence>MSTAPPSTAPDKPLVVLTQRTVWLIFGALMASMFLSSLDQSIVGTAMPTIVGELDGVEHQGWVVTSYILAIAIVMPLYGKFGDLWGRRWPFLVAIGLFTVASAGAGFAGSFGELVFWRGIQGLGGGGLMILSQAIIADIVPAKERGKYMGPMGALFGIAAVIGPLLGGLFTDHLDWRWCFWINIPIGVAAFVTAWFTLKLPSHRSGKKIDVAGIFLMVVATSGLVLLTSWQSWSGNRSYDWSDAGLLGLTALTLVSAVVFVLVEQRAAEPLLPLHLFRNRTFTIATTVGLIIGMGMFAALAFLPTFLQMATGAGVTESGFLMLPMMVGVMITAIGSGIAITRTGRYRMYPIVGMAVATLGLIWLTRLTGTMSMWLFGAMIFVLGAGLGLVMQTIVLAVQNSVDPHEIGTATSANNFFREIGAAVGTALFSTIFTTRLTDRLVPVLGEAPAGGGGGAHGGESSLTPAVVAELPDAVRDGVVTAYADALAPAFWYLVPLVALAFVLTLFLREVALSDVAGMVARGEAVEDPAKAAVLDAAAAPSAQALTEPDGSAEPHRAAGAEASGGDPGARAEREDAGNLAR</sequence>
<feature type="transmembrane region" description="Helical" evidence="9">
    <location>
        <begin position="62"/>
        <end position="79"/>
    </location>
</feature>
<dbReference type="Pfam" id="PF07690">
    <property type="entry name" value="MFS_1"/>
    <property type="match status" value="1"/>
</dbReference>
<keyword evidence="7 9" id="KW-0472">Membrane</keyword>
<dbReference type="PRINTS" id="PR01035">
    <property type="entry name" value="TCRTETA"/>
</dbReference>
<organism evidence="11 12">
    <name type="scientific">Cellulomonas cellasea</name>
    <dbReference type="NCBI Taxonomy" id="43670"/>
    <lineage>
        <taxon>Bacteria</taxon>
        <taxon>Bacillati</taxon>
        <taxon>Actinomycetota</taxon>
        <taxon>Actinomycetes</taxon>
        <taxon>Micrococcales</taxon>
        <taxon>Cellulomonadaceae</taxon>
        <taxon>Cellulomonas</taxon>
    </lineage>
</organism>
<feature type="transmembrane region" description="Helical" evidence="9">
    <location>
        <begin position="284"/>
        <end position="307"/>
    </location>
</feature>
<comment type="similarity">
    <text evidence="2">Belongs to the major facilitator superfamily. TCR/Tet family.</text>
</comment>
<proteinExistence type="inferred from homology"/>
<dbReference type="PANTHER" id="PTHR23501">
    <property type="entry name" value="MAJOR FACILITATOR SUPERFAMILY"/>
    <property type="match status" value="1"/>
</dbReference>
<dbReference type="Gene3D" id="1.20.1250.20">
    <property type="entry name" value="MFS general substrate transporter like domains"/>
    <property type="match status" value="1"/>
</dbReference>
<evidence type="ECO:0000256" key="4">
    <source>
        <dbReference type="ARBA" id="ARBA00022475"/>
    </source>
</evidence>
<dbReference type="InterPro" id="IPR036259">
    <property type="entry name" value="MFS_trans_sf"/>
</dbReference>
<name>A0A4Y3KYT1_9CELL</name>
<evidence type="ECO:0000256" key="6">
    <source>
        <dbReference type="ARBA" id="ARBA00022989"/>
    </source>
</evidence>
<keyword evidence="4" id="KW-1003">Cell membrane</keyword>
<dbReference type="SUPFAM" id="SSF103473">
    <property type="entry name" value="MFS general substrate transporter"/>
    <property type="match status" value="1"/>
</dbReference>
<comment type="caution">
    <text evidence="11">The sequence shown here is derived from an EMBL/GenBank/DDBJ whole genome shotgun (WGS) entry which is preliminary data.</text>
</comment>
<feature type="transmembrane region" description="Helical" evidence="9">
    <location>
        <begin position="148"/>
        <end position="166"/>
    </location>
</feature>
<feature type="transmembrane region" description="Helical" evidence="9">
    <location>
        <begin position="416"/>
        <end position="435"/>
    </location>
</feature>
<feature type="transmembrane region" description="Helical" evidence="9">
    <location>
        <begin position="210"/>
        <end position="232"/>
    </location>
</feature>
<evidence type="ECO:0000256" key="9">
    <source>
        <dbReference type="SAM" id="Phobius"/>
    </source>
</evidence>
<dbReference type="GO" id="GO:0022857">
    <property type="term" value="F:transmembrane transporter activity"/>
    <property type="evidence" value="ECO:0007669"/>
    <property type="project" value="InterPro"/>
</dbReference>
<dbReference type="Proteomes" id="UP000317046">
    <property type="component" value="Unassembled WGS sequence"/>
</dbReference>
<feature type="transmembrane region" description="Helical" evidence="9">
    <location>
        <begin position="21"/>
        <end position="42"/>
    </location>
</feature>
<feature type="transmembrane region" description="Helical" evidence="9">
    <location>
        <begin position="348"/>
        <end position="365"/>
    </location>
</feature>
<evidence type="ECO:0000256" key="3">
    <source>
        <dbReference type="ARBA" id="ARBA00022448"/>
    </source>
</evidence>
<feature type="transmembrane region" description="Helical" evidence="9">
    <location>
        <begin position="178"/>
        <end position="198"/>
    </location>
</feature>
<feature type="transmembrane region" description="Helical" evidence="9">
    <location>
        <begin position="91"/>
        <end position="109"/>
    </location>
</feature>
<feature type="transmembrane region" description="Helical" evidence="9">
    <location>
        <begin position="371"/>
        <end position="395"/>
    </location>
</feature>
<comment type="subcellular location">
    <subcellularLocation>
        <location evidence="1">Cell membrane</location>
        <topology evidence="1">Multi-pass membrane protein</topology>
    </subcellularLocation>
</comment>
<dbReference type="FunFam" id="1.20.1720.10:FF:000004">
    <property type="entry name" value="EmrB/QacA family drug resistance transporter"/>
    <property type="match status" value="1"/>
</dbReference>